<dbReference type="Proteomes" id="UP000626092">
    <property type="component" value="Unassembled WGS sequence"/>
</dbReference>
<gene>
    <name evidence="2" type="ORF">RHSIM_Rhsim08G0086000</name>
</gene>
<reference evidence="2" key="1">
    <citation type="submission" date="2019-11" db="EMBL/GenBank/DDBJ databases">
        <authorList>
            <person name="Liu Y."/>
            <person name="Hou J."/>
            <person name="Li T.-Q."/>
            <person name="Guan C.-H."/>
            <person name="Wu X."/>
            <person name="Wu H.-Z."/>
            <person name="Ling F."/>
            <person name="Zhang R."/>
            <person name="Shi X.-G."/>
            <person name="Ren J.-P."/>
            <person name="Chen E.-F."/>
            <person name="Sun J.-M."/>
        </authorList>
    </citation>
    <scope>NUCLEOTIDE SEQUENCE</scope>
    <source>
        <strain evidence="2">Adult_tree_wgs_1</strain>
        <tissue evidence="2">Leaves</tissue>
    </source>
</reference>
<feature type="transmembrane region" description="Helical" evidence="1">
    <location>
        <begin position="56"/>
        <end position="78"/>
    </location>
</feature>
<sequence>MQGGGSHAGFLGVCGDRGGGVAGGGGGVLVPPHQGPPHHGAARTRGLPSSVKCSPLLINLYVFFLLVCLMVLCFGFLGEQYLLYCHTANRCGCKVLGPTVGFVAFVVTAVVEWPVGAVVWLFRHSKGRRIMANPSHVVYPKVARAFPI</sequence>
<keyword evidence="1" id="KW-0472">Membrane</keyword>
<dbReference type="EMBL" id="WJXA01000008">
    <property type="protein sequence ID" value="KAF7136333.1"/>
    <property type="molecule type" value="Genomic_DNA"/>
</dbReference>
<organism evidence="2 3">
    <name type="scientific">Rhododendron simsii</name>
    <name type="common">Sims's rhododendron</name>
    <dbReference type="NCBI Taxonomy" id="118357"/>
    <lineage>
        <taxon>Eukaryota</taxon>
        <taxon>Viridiplantae</taxon>
        <taxon>Streptophyta</taxon>
        <taxon>Embryophyta</taxon>
        <taxon>Tracheophyta</taxon>
        <taxon>Spermatophyta</taxon>
        <taxon>Magnoliopsida</taxon>
        <taxon>eudicotyledons</taxon>
        <taxon>Gunneridae</taxon>
        <taxon>Pentapetalae</taxon>
        <taxon>asterids</taxon>
        <taxon>Ericales</taxon>
        <taxon>Ericaceae</taxon>
        <taxon>Ericoideae</taxon>
        <taxon>Rhodoreae</taxon>
        <taxon>Rhododendron</taxon>
    </lineage>
</organism>
<dbReference type="AlphaFoldDB" id="A0A834GKW7"/>
<protein>
    <submittedName>
        <fullName evidence="2">Uncharacterized protein</fullName>
    </submittedName>
</protein>
<feature type="transmembrane region" description="Helical" evidence="1">
    <location>
        <begin position="98"/>
        <end position="122"/>
    </location>
</feature>
<evidence type="ECO:0000313" key="2">
    <source>
        <dbReference type="EMBL" id="KAF7136333.1"/>
    </source>
</evidence>
<keyword evidence="3" id="KW-1185">Reference proteome</keyword>
<accession>A0A834GKW7</accession>
<comment type="caution">
    <text evidence="2">The sequence shown here is derived from an EMBL/GenBank/DDBJ whole genome shotgun (WGS) entry which is preliminary data.</text>
</comment>
<name>A0A834GKW7_RHOSS</name>
<dbReference type="PANTHER" id="PTHR34673:SF1">
    <property type="entry name" value="COLD-REGULATED PROTEIN"/>
    <property type="match status" value="1"/>
</dbReference>
<keyword evidence="1" id="KW-1133">Transmembrane helix</keyword>
<dbReference type="PANTHER" id="PTHR34673">
    <property type="entry name" value="COLD-REGULATED PROTEIN"/>
    <property type="match status" value="1"/>
</dbReference>
<dbReference type="OrthoDB" id="4412445at2759"/>
<proteinExistence type="predicted"/>
<evidence type="ECO:0000313" key="3">
    <source>
        <dbReference type="Proteomes" id="UP000626092"/>
    </source>
</evidence>
<evidence type="ECO:0000256" key="1">
    <source>
        <dbReference type="SAM" id="Phobius"/>
    </source>
</evidence>
<keyword evidence="1" id="KW-0812">Transmembrane</keyword>